<feature type="transmembrane region" description="Helical" evidence="8">
    <location>
        <begin position="196"/>
        <end position="220"/>
    </location>
</feature>
<keyword evidence="5 8" id="KW-0812">Transmembrane</keyword>
<dbReference type="InterPro" id="IPR000522">
    <property type="entry name" value="ABC_transptr_permease_BtuC"/>
</dbReference>
<evidence type="ECO:0000256" key="3">
    <source>
        <dbReference type="ARBA" id="ARBA00022448"/>
    </source>
</evidence>
<keyword evidence="10" id="KW-1185">Reference proteome</keyword>
<feature type="transmembrane region" description="Helical" evidence="8">
    <location>
        <begin position="152"/>
        <end position="176"/>
    </location>
</feature>
<keyword evidence="7 8" id="KW-0472">Membrane</keyword>
<keyword evidence="4" id="KW-1003">Cell membrane</keyword>
<dbReference type="AlphaFoldDB" id="A0A0M2NF13"/>
<sequence>MLTLRKNHVLRNIILLVLPIVAAIICMGIGRLLLGPDEIVSNLFRIITEGADSVDPQIYSVLINVRLPRIILAVLCGAGLAVSGAAFQSIFSNALATPDTLGVAAGSSFGAALALLLGMGLISVQLTALGIGFIAVLMTYMISRQKKGASTIMVILSGMVIASLFEAGISIIKFVADSESQLPAITYWLMGSLANTSYKSLMLGAPFIVVGIGIIFALRWKLNVLMLSEDEAKTMGVNIKVMRVVIALAATMITASCVSMCGQVGWVGLLIPHICRMLFGSNNQNIIPASISLGAVFLLIMDTVARSATAAEIPISILTAVIGAPFFIILLKKTGGANL</sequence>
<comment type="caution">
    <text evidence="9">The sequence shown here is derived from an EMBL/GenBank/DDBJ whole genome shotgun (WGS) entry which is preliminary data.</text>
</comment>
<gene>
    <name evidence="9" type="ORF">CHK_1501</name>
</gene>
<protein>
    <submittedName>
        <fullName evidence="9">Vitamin B12 ABC transporter, permease component BtuC</fullName>
    </submittedName>
</protein>
<name>A0A0M2NF13_9FIRM</name>
<evidence type="ECO:0000313" key="9">
    <source>
        <dbReference type="EMBL" id="KKI51114.1"/>
    </source>
</evidence>
<dbReference type="PANTHER" id="PTHR30472:SF70">
    <property type="entry name" value="MOLYBDATE IMPORT SYSTEM PERMEASE PROTEIN MOLB"/>
    <property type="match status" value="1"/>
</dbReference>
<dbReference type="OrthoDB" id="9792889at2"/>
<dbReference type="EMBL" id="LAYJ01000088">
    <property type="protein sequence ID" value="KKI51114.1"/>
    <property type="molecule type" value="Genomic_DNA"/>
</dbReference>
<dbReference type="InterPro" id="IPR037294">
    <property type="entry name" value="ABC_BtuC-like"/>
</dbReference>
<feature type="transmembrane region" description="Helical" evidence="8">
    <location>
        <begin position="286"/>
        <end position="304"/>
    </location>
</feature>
<feature type="transmembrane region" description="Helical" evidence="8">
    <location>
        <begin position="70"/>
        <end position="91"/>
    </location>
</feature>
<evidence type="ECO:0000256" key="5">
    <source>
        <dbReference type="ARBA" id="ARBA00022692"/>
    </source>
</evidence>
<feature type="transmembrane region" description="Helical" evidence="8">
    <location>
        <begin position="311"/>
        <end position="331"/>
    </location>
</feature>
<evidence type="ECO:0000256" key="6">
    <source>
        <dbReference type="ARBA" id="ARBA00022989"/>
    </source>
</evidence>
<proteinExistence type="inferred from homology"/>
<dbReference type="Proteomes" id="UP000034076">
    <property type="component" value="Unassembled WGS sequence"/>
</dbReference>
<dbReference type="GO" id="GO:0022857">
    <property type="term" value="F:transmembrane transporter activity"/>
    <property type="evidence" value="ECO:0007669"/>
    <property type="project" value="InterPro"/>
</dbReference>
<evidence type="ECO:0000256" key="2">
    <source>
        <dbReference type="ARBA" id="ARBA00007935"/>
    </source>
</evidence>
<dbReference type="Gene3D" id="1.10.3470.10">
    <property type="entry name" value="ABC transporter involved in vitamin B12 uptake, BtuC"/>
    <property type="match status" value="1"/>
</dbReference>
<organism evidence="9 10">
    <name type="scientific">Christensenella hongkongensis</name>
    <dbReference type="NCBI Taxonomy" id="270498"/>
    <lineage>
        <taxon>Bacteria</taxon>
        <taxon>Bacillati</taxon>
        <taxon>Bacillota</taxon>
        <taxon>Clostridia</taxon>
        <taxon>Christensenellales</taxon>
        <taxon>Christensenellaceae</taxon>
        <taxon>Christensenella</taxon>
    </lineage>
</organism>
<dbReference type="Pfam" id="PF01032">
    <property type="entry name" value="FecCD"/>
    <property type="match status" value="1"/>
</dbReference>
<dbReference type="RefSeq" id="WP_046443362.1">
    <property type="nucleotide sequence ID" value="NZ_LAYJ01000088.1"/>
</dbReference>
<dbReference type="CDD" id="cd06550">
    <property type="entry name" value="TM_ABC_iron-siderophores_like"/>
    <property type="match status" value="1"/>
</dbReference>
<feature type="transmembrane region" description="Helical" evidence="8">
    <location>
        <begin position="111"/>
        <end position="140"/>
    </location>
</feature>
<dbReference type="SUPFAM" id="SSF81345">
    <property type="entry name" value="ABC transporter involved in vitamin B12 uptake, BtuC"/>
    <property type="match status" value="1"/>
</dbReference>
<evidence type="ECO:0000256" key="1">
    <source>
        <dbReference type="ARBA" id="ARBA00004651"/>
    </source>
</evidence>
<comment type="subcellular location">
    <subcellularLocation>
        <location evidence="1">Cell membrane</location>
        <topology evidence="1">Multi-pass membrane protein</topology>
    </subcellularLocation>
</comment>
<dbReference type="PATRIC" id="fig|270498.16.peg.941"/>
<dbReference type="GO" id="GO:0033214">
    <property type="term" value="P:siderophore-iron import into cell"/>
    <property type="evidence" value="ECO:0007669"/>
    <property type="project" value="TreeGrafter"/>
</dbReference>
<dbReference type="STRING" id="270498.CHK_1501"/>
<accession>A0A0M2NF13</accession>
<dbReference type="PANTHER" id="PTHR30472">
    <property type="entry name" value="FERRIC ENTEROBACTIN TRANSPORT SYSTEM PERMEASE PROTEIN"/>
    <property type="match status" value="1"/>
</dbReference>
<keyword evidence="3" id="KW-0813">Transport</keyword>
<evidence type="ECO:0000313" key="10">
    <source>
        <dbReference type="Proteomes" id="UP000034076"/>
    </source>
</evidence>
<evidence type="ECO:0000256" key="8">
    <source>
        <dbReference type="SAM" id="Phobius"/>
    </source>
</evidence>
<comment type="similarity">
    <text evidence="2">Belongs to the binding-protein-dependent transport system permease family. FecCD subfamily.</text>
</comment>
<reference evidence="9 10" key="1">
    <citation type="submission" date="2015-04" db="EMBL/GenBank/DDBJ databases">
        <title>Draft genome sequence of bacteremic isolate Catabacter hongkongensis type strain HKU16T.</title>
        <authorList>
            <person name="Lau S.K."/>
            <person name="Teng J.L."/>
            <person name="Huang Y."/>
            <person name="Curreem S.O."/>
            <person name="Tsui S.K."/>
            <person name="Woo P.C."/>
        </authorList>
    </citation>
    <scope>NUCLEOTIDE SEQUENCE [LARGE SCALE GENOMIC DNA]</scope>
    <source>
        <strain evidence="9 10">HKU16</strain>
    </source>
</reference>
<evidence type="ECO:0000256" key="7">
    <source>
        <dbReference type="ARBA" id="ARBA00023136"/>
    </source>
</evidence>
<feature type="transmembrane region" description="Helical" evidence="8">
    <location>
        <begin position="241"/>
        <end position="266"/>
    </location>
</feature>
<feature type="transmembrane region" description="Helical" evidence="8">
    <location>
        <begin position="12"/>
        <end position="34"/>
    </location>
</feature>
<keyword evidence="6 8" id="KW-1133">Transmembrane helix</keyword>
<evidence type="ECO:0000256" key="4">
    <source>
        <dbReference type="ARBA" id="ARBA00022475"/>
    </source>
</evidence>
<dbReference type="GO" id="GO:0005886">
    <property type="term" value="C:plasma membrane"/>
    <property type="evidence" value="ECO:0007669"/>
    <property type="project" value="UniProtKB-SubCell"/>
</dbReference>
<dbReference type="FunFam" id="1.10.3470.10:FF:000001">
    <property type="entry name" value="Vitamin B12 ABC transporter permease BtuC"/>
    <property type="match status" value="1"/>
</dbReference>